<dbReference type="GeneID" id="59260000"/>
<dbReference type="EMBL" id="JABFCT010000010">
    <property type="protein sequence ID" value="KAF5872572.1"/>
    <property type="molecule type" value="Genomic_DNA"/>
</dbReference>
<organism evidence="1 2">
    <name type="scientific">Botrytis fragariae</name>
    <dbReference type="NCBI Taxonomy" id="1964551"/>
    <lineage>
        <taxon>Eukaryota</taxon>
        <taxon>Fungi</taxon>
        <taxon>Dikarya</taxon>
        <taxon>Ascomycota</taxon>
        <taxon>Pezizomycotina</taxon>
        <taxon>Leotiomycetes</taxon>
        <taxon>Helotiales</taxon>
        <taxon>Sclerotiniaceae</taxon>
        <taxon>Botrytis</taxon>
    </lineage>
</organism>
<dbReference type="Proteomes" id="UP000531561">
    <property type="component" value="Unassembled WGS sequence"/>
</dbReference>
<accession>A0A8H6AS15</accession>
<sequence length="101" mass="11175">MVSSADFLNRGGFSYVFGPLQPEELLVAVTRPSTPIPETCSIIGTLSAPNSQVPGCNTNSPNALHCNFSNWLTVVSYVGTEERYDSRRWACVFENRAYRVI</sequence>
<dbReference type="AlphaFoldDB" id="A0A8H6AS15"/>
<proteinExistence type="predicted"/>
<evidence type="ECO:0000313" key="2">
    <source>
        <dbReference type="Proteomes" id="UP000531561"/>
    </source>
</evidence>
<keyword evidence="2" id="KW-1185">Reference proteome</keyword>
<gene>
    <name evidence="1" type="ORF">Bfra_005933</name>
</gene>
<evidence type="ECO:0000313" key="1">
    <source>
        <dbReference type="EMBL" id="KAF5872572.1"/>
    </source>
</evidence>
<dbReference type="RefSeq" id="XP_037191518.1">
    <property type="nucleotide sequence ID" value="XM_037336308.1"/>
</dbReference>
<protein>
    <submittedName>
        <fullName evidence="1">Uncharacterized protein</fullName>
    </submittedName>
</protein>
<comment type="caution">
    <text evidence="1">The sequence shown here is derived from an EMBL/GenBank/DDBJ whole genome shotgun (WGS) entry which is preliminary data.</text>
</comment>
<reference evidence="1 2" key="1">
    <citation type="journal article" date="2020" name="Phytopathology">
        <title>A high-quality genome resource of Botrytis fragariae, a new and rapidly spreading fungal pathogen causing strawberry gray mold in the U.S.A.</title>
        <authorList>
            <person name="Wu Y."/>
            <person name="Saski C.A."/>
            <person name="Schnabel G."/>
            <person name="Xiao S."/>
            <person name="Hu M."/>
        </authorList>
    </citation>
    <scope>NUCLEOTIDE SEQUENCE [LARGE SCALE GENOMIC DNA]</scope>
    <source>
        <strain evidence="1 2">BVB16</strain>
    </source>
</reference>
<name>A0A8H6AS15_9HELO</name>